<evidence type="ECO:0000313" key="3">
    <source>
        <dbReference type="Proteomes" id="UP000076532"/>
    </source>
</evidence>
<feature type="compositionally biased region" description="Polar residues" evidence="1">
    <location>
        <begin position="77"/>
        <end position="87"/>
    </location>
</feature>
<evidence type="ECO:0008006" key="4">
    <source>
        <dbReference type="Google" id="ProtNLM"/>
    </source>
</evidence>
<organism evidence="2 3">
    <name type="scientific">Athelia psychrophila</name>
    <dbReference type="NCBI Taxonomy" id="1759441"/>
    <lineage>
        <taxon>Eukaryota</taxon>
        <taxon>Fungi</taxon>
        <taxon>Dikarya</taxon>
        <taxon>Basidiomycota</taxon>
        <taxon>Agaricomycotina</taxon>
        <taxon>Agaricomycetes</taxon>
        <taxon>Agaricomycetidae</taxon>
        <taxon>Atheliales</taxon>
        <taxon>Atheliaceae</taxon>
        <taxon>Athelia</taxon>
    </lineage>
</organism>
<reference evidence="2 3" key="1">
    <citation type="journal article" date="2016" name="Mol. Biol. Evol.">
        <title>Comparative Genomics of Early-Diverging Mushroom-Forming Fungi Provides Insights into the Origins of Lignocellulose Decay Capabilities.</title>
        <authorList>
            <person name="Nagy L.G."/>
            <person name="Riley R."/>
            <person name="Tritt A."/>
            <person name="Adam C."/>
            <person name="Daum C."/>
            <person name="Floudas D."/>
            <person name="Sun H."/>
            <person name="Yadav J.S."/>
            <person name="Pangilinan J."/>
            <person name="Larsson K.H."/>
            <person name="Matsuura K."/>
            <person name="Barry K."/>
            <person name="Labutti K."/>
            <person name="Kuo R."/>
            <person name="Ohm R.A."/>
            <person name="Bhattacharya S.S."/>
            <person name="Shirouzu T."/>
            <person name="Yoshinaga Y."/>
            <person name="Martin F.M."/>
            <person name="Grigoriev I.V."/>
            <person name="Hibbett D.S."/>
        </authorList>
    </citation>
    <scope>NUCLEOTIDE SEQUENCE [LARGE SCALE GENOMIC DNA]</scope>
    <source>
        <strain evidence="2 3">CBS 109695</strain>
    </source>
</reference>
<proteinExistence type="predicted"/>
<evidence type="ECO:0000313" key="2">
    <source>
        <dbReference type="EMBL" id="KZP14092.1"/>
    </source>
</evidence>
<dbReference type="Proteomes" id="UP000076532">
    <property type="component" value="Unassembled WGS sequence"/>
</dbReference>
<dbReference type="EMBL" id="KV417622">
    <property type="protein sequence ID" value="KZP14092.1"/>
    <property type="molecule type" value="Genomic_DNA"/>
</dbReference>
<dbReference type="OrthoDB" id="3268437at2759"/>
<sequence length="303" mass="32764">MASRRKYKTDQHTGDGCFYNEAWDLPPRNLMGWRLPALKAAFGLKGLKTELDLKDRWVSAELKSQGFNCTYRRSATPVTAATPSSVASPLPAANTKPNGNDKPLPPHLNNRASTATPPIAAKDSLKDTPPRMGGASPAPNAGIDKAEKERQKRKEKKDRKDKERAERGANGKEGDGDTSLTSPLEVQLPKSGKGTPVPDASTSGPAADFDTGLKSPTADSTGGARTPTGKGGKKNPWTIFMRMGVQVTEPELREFSNDAKEGIIKINLPPAFAGRAKIAYVEFGDEEAMRARLEKHAETQFLR</sequence>
<feature type="compositionally biased region" description="Basic and acidic residues" evidence="1">
    <location>
        <begin position="144"/>
        <end position="175"/>
    </location>
</feature>
<dbReference type="AlphaFoldDB" id="A0A166CXB2"/>
<dbReference type="STRING" id="436010.A0A166CXB2"/>
<keyword evidence="3" id="KW-1185">Reference proteome</keyword>
<evidence type="ECO:0000256" key="1">
    <source>
        <dbReference type="SAM" id="MobiDB-lite"/>
    </source>
</evidence>
<gene>
    <name evidence="2" type="ORF">FIBSPDRAFT_117146</name>
</gene>
<accession>A0A166CXB2</accession>
<protein>
    <recommendedName>
        <fullName evidence="4">RRM domain-containing protein</fullName>
    </recommendedName>
</protein>
<name>A0A166CXB2_9AGAM</name>
<feature type="region of interest" description="Disordered" evidence="1">
    <location>
        <begin position="77"/>
        <end position="236"/>
    </location>
</feature>